<organism evidence="1 2">
    <name type="scientific">Naganishia onofrii</name>
    <dbReference type="NCBI Taxonomy" id="1851511"/>
    <lineage>
        <taxon>Eukaryota</taxon>
        <taxon>Fungi</taxon>
        <taxon>Dikarya</taxon>
        <taxon>Basidiomycota</taxon>
        <taxon>Agaricomycotina</taxon>
        <taxon>Tremellomycetes</taxon>
        <taxon>Filobasidiales</taxon>
        <taxon>Filobasidiaceae</taxon>
        <taxon>Naganishia</taxon>
    </lineage>
</organism>
<keyword evidence="2" id="KW-1185">Reference proteome</keyword>
<comment type="caution">
    <text evidence="1">The sequence shown here is derived from an EMBL/GenBank/DDBJ whole genome shotgun (WGS) entry which is preliminary data.</text>
</comment>
<name>A0ACC2WYN7_9TREE</name>
<protein>
    <submittedName>
        <fullName evidence="1">Uncharacterized protein</fullName>
    </submittedName>
</protein>
<reference evidence="1" key="1">
    <citation type="submission" date="2023-04" db="EMBL/GenBank/DDBJ databases">
        <title>Draft Genome sequencing of Naganishia species isolated from polar environments using Oxford Nanopore Technology.</title>
        <authorList>
            <person name="Leo P."/>
            <person name="Venkateswaran K."/>
        </authorList>
    </citation>
    <scope>NUCLEOTIDE SEQUENCE</scope>
    <source>
        <strain evidence="1">DBVPG 5303</strain>
    </source>
</reference>
<sequence>MRIPAVQDYLKDRLPKVERWLGYGGYFYRRIVYLAAAHDTTPIDAGIERIPPTRDDRIQSKTESLKGTAYMAMEYVPLICTNYEQRGDKWVQIQGLR</sequence>
<evidence type="ECO:0000313" key="1">
    <source>
        <dbReference type="EMBL" id="KAJ9116511.1"/>
    </source>
</evidence>
<dbReference type="EMBL" id="JASBWV010000037">
    <property type="protein sequence ID" value="KAJ9116511.1"/>
    <property type="molecule type" value="Genomic_DNA"/>
</dbReference>
<evidence type="ECO:0000313" key="2">
    <source>
        <dbReference type="Proteomes" id="UP001234202"/>
    </source>
</evidence>
<gene>
    <name evidence="1" type="ORF">QFC24_006744</name>
</gene>
<proteinExistence type="predicted"/>
<accession>A0ACC2WYN7</accession>
<dbReference type="Proteomes" id="UP001234202">
    <property type="component" value="Unassembled WGS sequence"/>
</dbReference>